<dbReference type="NCBIfam" id="TIGR00277">
    <property type="entry name" value="HDIG"/>
    <property type="match status" value="1"/>
</dbReference>
<proteinExistence type="predicted"/>
<dbReference type="InterPro" id="IPR037522">
    <property type="entry name" value="HD_GYP_dom"/>
</dbReference>
<dbReference type="Pfam" id="PF13487">
    <property type="entry name" value="HD_5"/>
    <property type="match status" value="1"/>
</dbReference>
<reference evidence="4 5" key="1">
    <citation type="submission" date="2023-03" db="EMBL/GenBank/DDBJ databases">
        <title>Novel Species.</title>
        <authorList>
            <person name="Ma S."/>
        </authorList>
    </citation>
    <scope>NUCLEOTIDE SEQUENCE [LARGE SCALE GENOMIC DNA]</scope>
    <source>
        <strain evidence="4 5">B11</strain>
    </source>
</reference>
<feature type="domain" description="HD" evidence="2">
    <location>
        <begin position="479"/>
        <end position="601"/>
    </location>
</feature>
<gene>
    <name evidence="4" type="ORF">QBE54_08300</name>
</gene>
<dbReference type="SMART" id="SM00062">
    <property type="entry name" value="PBPb"/>
    <property type="match status" value="1"/>
</dbReference>
<dbReference type="InterPro" id="IPR006674">
    <property type="entry name" value="HD_domain"/>
</dbReference>
<dbReference type="RefSeq" id="WP_369017735.1">
    <property type="nucleotide sequence ID" value="NZ_CP121689.1"/>
</dbReference>
<evidence type="ECO:0000313" key="5">
    <source>
        <dbReference type="Proteomes" id="UP001461341"/>
    </source>
</evidence>
<name>A0ABZ2YAI7_9BACT</name>
<accession>A0ABZ2YAI7</accession>
<keyword evidence="5" id="KW-1185">Reference proteome</keyword>
<dbReference type="InterPro" id="IPR006675">
    <property type="entry name" value="HDIG_dom"/>
</dbReference>
<keyword evidence="1" id="KW-1133">Transmembrane helix</keyword>
<dbReference type="PROSITE" id="PS51831">
    <property type="entry name" value="HD"/>
    <property type="match status" value="1"/>
</dbReference>
<feature type="domain" description="HD-GYP" evidence="3">
    <location>
        <begin position="457"/>
        <end position="652"/>
    </location>
</feature>
<evidence type="ECO:0000256" key="1">
    <source>
        <dbReference type="SAM" id="Phobius"/>
    </source>
</evidence>
<dbReference type="CDD" id="cd00077">
    <property type="entry name" value="HDc"/>
    <property type="match status" value="1"/>
</dbReference>
<dbReference type="Pfam" id="PF00497">
    <property type="entry name" value="SBP_bac_3"/>
    <property type="match status" value="1"/>
</dbReference>
<evidence type="ECO:0000259" key="3">
    <source>
        <dbReference type="PROSITE" id="PS51832"/>
    </source>
</evidence>
<dbReference type="Gene3D" id="1.10.3210.10">
    <property type="entry name" value="Hypothetical protein af1432"/>
    <property type="match status" value="1"/>
</dbReference>
<sequence>MNRVFLSVVLLVALSCVFLGATLPLPAQETQVVQVVSGDYYPPFFWLDEEGNPQGITVDLLEKLEEKTLLRFEITALPFASALEKTASGQFDMINLIFKTPEREKQLLFSQPVLRIEGWVYARKNISAQKAGDLNQYLIGAVEGDASVDALREKYPTLSIALFPDYERLMQEARSKRLHAFLVESYTAQYYLTKYDLNSQFRPLEKINEQWAYFAFPLTRQDLVPLVNQGLSKIADAEWEELLAPYALRRVFMWPHWLNILLLVLFAGSGAFLSFFFWKNSYLKKEVARRTKELQKAEREAQKAYQWFQEALDATYALRAEADEKVFLGKILQLFFGTVPGIKALLGVFLNHQKNTWNLYYQDEKESLNASFALPDSTSFPKDAQKIYLFLKSEGYLDLNPMLKELPTQSFTFSKKGTPLGAFYIWGEDLEQHRELLQKLQHNLAIFYLLKHYSREEQLFEERTISAVLKALEYHDPYTEGHSGRVAHYAQCIARMLGINEKEEQLLRRAGLLHDIGKIAVPRHILTKKTTLDLEEYEEVKKHSKKSYELIKSVEGLTEIAEICLYHHERFDGAGYPEGKDDDHIPPLSRILAVADSFDAMTSERPYRRLLTFEEALLELRLCAGGQFDPQIVAEILKHSETLREAFESHLAKR</sequence>
<dbReference type="Proteomes" id="UP001461341">
    <property type="component" value="Chromosome"/>
</dbReference>
<dbReference type="SMART" id="SM00471">
    <property type="entry name" value="HDc"/>
    <property type="match status" value="1"/>
</dbReference>
<dbReference type="PROSITE" id="PS51257">
    <property type="entry name" value="PROKAR_LIPOPROTEIN"/>
    <property type="match status" value="1"/>
</dbReference>
<keyword evidence="1" id="KW-0812">Transmembrane</keyword>
<dbReference type="Gene3D" id="3.40.190.10">
    <property type="entry name" value="Periplasmic binding protein-like II"/>
    <property type="match status" value="2"/>
</dbReference>
<dbReference type="EMBL" id="CP121689">
    <property type="protein sequence ID" value="WZL75587.1"/>
    <property type="molecule type" value="Genomic_DNA"/>
</dbReference>
<dbReference type="PROSITE" id="PS51832">
    <property type="entry name" value="HD_GYP"/>
    <property type="match status" value="1"/>
</dbReference>
<protein>
    <submittedName>
        <fullName evidence="4">Transporter substrate-binding domain-containing protein</fullName>
    </submittedName>
</protein>
<evidence type="ECO:0000313" key="4">
    <source>
        <dbReference type="EMBL" id="WZL75587.1"/>
    </source>
</evidence>
<dbReference type="SUPFAM" id="SSF109604">
    <property type="entry name" value="HD-domain/PDEase-like"/>
    <property type="match status" value="1"/>
</dbReference>
<dbReference type="SUPFAM" id="SSF53850">
    <property type="entry name" value="Periplasmic binding protein-like II"/>
    <property type="match status" value="1"/>
</dbReference>
<evidence type="ECO:0000259" key="2">
    <source>
        <dbReference type="PROSITE" id="PS51831"/>
    </source>
</evidence>
<dbReference type="InterPro" id="IPR003607">
    <property type="entry name" value="HD/PDEase_dom"/>
</dbReference>
<dbReference type="PANTHER" id="PTHR43155">
    <property type="entry name" value="CYCLIC DI-GMP PHOSPHODIESTERASE PA4108-RELATED"/>
    <property type="match status" value="1"/>
</dbReference>
<dbReference type="InterPro" id="IPR001638">
    <property type="entry name" value="Solute-binding_3/MltF_N"/>
</dbReference>
<keyword evidence="1" id="KW-0472">Membrane</keyword>
<feature type="transmembrane region" description="Helical" evidence="1">
    <location>
        <begin position="257"/>
        <end position="278"/>
    </location>
</feature>
<organism evidence="4 5">
    <name type="scientific">Thermatribacter velox</name>
    <dbReference type="NCBI Taxonomy" id="3039681"/>
    <lineage>
        <taxon>Bacteria</taxon>
        <taxon>Pseudomonadati</taxon>
        <taxon>Atribacterota</taxon>
        <taxon>Atribacteria</taxon>
        <taxon>Atribacterales</taxon>
        <taxon>Thermatribacteraceae</taxon>
        <taxon>Thermatribacter</taxon>
    </lineage>
</organism>